<feature type="transmembrane region" description="Helical" evidence="1">
    <location>
        <begin position="135"/>
        <end position="154"/>
    </location>
</feature>
<name>K9AKG9_9STAP</name>
<evidence type="ECO:0000256" key="1">
    <source>
        <dbReference type="SAM" id="Phobius"/>
    </source>
</evidence>
<protein>
    <recommendedName>
        <fullName evidence="4">DUF3267 domain-containing protein</fullName>
    </recommendedName>
</protein>
<reference evidence="2 3" key="1">
    <citation type="journal article" date="2013" name="Genome Announc.">
        <title>Genome Sequence of Staphylococcus massiliensis Strain S46, Isolated from the Surface of Healthy Human Skin.</title>
        <authorList>
            <person name="Srivastav R."/>
            <person name="Singh A."/>
            <person name="Jangir P.K."/>
            <person name="Kumari C."/>
            <person name="Muduli S."/>
            <person name="Sharma R."/>
        </authorList>
    </citation>
    <scope>NUCLEOTIDE SEQUENCE [LARGE SCALE GENOMIC DNA]</scope>
    <source>
        <strain evidence="2 3">S46</strain>
    </source>
</reference>
<dbReference type="Proteomes" id="UP000009885">
    <property type="component" value="Unassembled WGS sequence"/>
</dbReference>
<dbReference type="OrthoDB" id="2360495at2"/>
<feature type="transmembrane region" description="Helical" evidence="1">
    <location>
        <begin position="105"/>
        <end position="129"/>
    </location>
</feature>
<feature type="transmembrane region" description="Helical" evidence="1">
    <location>
        <begin position="50"/>
        <end position="77"/>
    </location>
</feature>
<dbReference type="InterPro" id="IPR021683">
    <property type="entry name" value="DUF3267"/>
</dbReference>
<evidence type="ECO:0000313" key="3">
    <source>
        <dbReference type="Proteomes" id="UP000009885"/>
    </source>
</evidence>
<dbReference type="PATRIC" id="fig|1229783.3.peg.1808"/>
<keyword evidence="1" id="KW-0812">Transmembrane</keyword>
<dbReference type="eggNOG" id="ENOG502ZR52">
    <property type="taxonomic scope" value="Bacteria"/>
</dbReference>
<dbReference type="RefSeq" id="WP_009384129.1">
    <property type="nucleotide sequence ID" value="NZ_AMSQ01000016.1"/>
</dbReference>
<organism evidence="2 3">
    <name type="scientific">Staphylococcus massiliensis S46</name>
    <dbReference type="NCBI Taxonomy" id="1229783"/>
    <lineage>
        <taxon>Bacteria</taxon>
        <taxon>Bacillati</taxon>
        <taxon>Bacillota</taxon>
        <taxon>Bacilli</taxon>
        <taxon>Bacillales</taxon>
        <taxon>Staphylococcaceae</taxon>
        <taxon>Staphylococcus</taxon>
    </lineage>
</organism>
<keyword evidence="3" id="KW-1185">Reference proteome</keyword>
<evidence type="ECO:0008006" key="4">
    <source>
        <dbReference type="Google" id="ProtNLM"/>
    </source>
</evidence>
<keyword evidence="1" id="KW-0472">Membrane</keyword>
<comment type="caution">
    <text evidence="2">The sequence shown here is derived from an EMBL/GenBank/DDBJ whole genome shotgun (WGS) entry which is preliminary data.</text>
</comment>
<keyword evidence="1" id="KW-1133">Transmembrane helix</keyword>
<sequence>MFLCLRTIDIHARFGLPRIAFISVVTTIVTFLIGFEIFRYFTHANFSDQFFWALIIFTILLYPLHKLLHLIILIPYYKYFKVYRLVKKKWLPYYNIFVDTPVNKYYFCLALILPLVILTILNIWLSLMFPTYGHYFVFLLALNAGYSALDILYLKVILAYNKGKYVEEHITGFNLLKKV</sequence>
<dbReference type="Pfam" id="PF11667">
    <property type="entry name" value="DUF3267"/>
    <property type="match status" value="1"/>
</dbReference>
<dbReference type="STRING" id="1229783.C273_08996"/>
<dbReference type="AlphaFoldDB" id="K9AKG9"/>
<evidence type="ECO:0000313" key="2">
    <source>
        <dbReference type="EMBL" id="EKU46576.1"/>
    </source>
</evidence>
<proteinExistence type="predicted"/>
<gene>
    <name evidence="2" type="ORF">C273_08996</name>
</gene>
<feature type="transmembrane region" description="Helical" evidence="1">
    <location>
        <begin position="20"/>
        <end position="38"/>
    </location>
</feature>
<accession>K9AKG9</accession>
<dbReference type="EMBL" id="AMSQ01000016">
    <property type="protein sequence ID" value="EKU46576.1"/>
    <property type="molecule type" value="Genomic_DNA"/>
</dbReference>